<dbReference type="PANTHER" id="PTHR19969:SF5">
    <property type="entry name" value="CRK-LIKE PROTEIN"/>
    <property type="match status" value="1"/>
</dbReference>
<comment type="caution">
    <text evidence="4">The sequence shown here is derived from an EMBL/GenBank/DDBJ whole genome shotgun (WGS) entry which is preliminary data.</text>
</comment>
<dbReference type="Proteomes" id="UP000682733">
    <property type="component" value="Unassembled WGS sequence"/>
</dbReference>
<dbReference type="Proteomes" id="UP000677228">
    <property type="component" value="Unassembled WGS sequence"/>
</dbReference>
<sequence length="479" mass="55684">MRRLVFKVIDIYLDNLLRSPIARNETSLPSPSQLKNKIILKDAKAVTDAIEKPESFHILREGLVDLYDTSKKQWICYKYGITDQYLMLSKEEIPDENYFLMDLNQNPSLTSGENNCSNDDDEPTQIWYHGEMSHEEAHKLLTSNSGYSPGTFLIRKSDRRRCYCVTLLVKSTVVRSMEITQSEISEISTNGTPIIKKQYSMCRKKFDSIADLVSYYRTYDFAENKTPSHQLLHRLGQPLPRPTWRIELEQQLWYQPNVSREQAEELLNSHAELMSFLIRESSNRTHQGYTISVYVDNSTRHSPIYGDSDCLMCMSVTFTSLIELVAYYKKRPIFGHLCLTNPAPNYSQYQQQLKNNLLNGKINAAKNLALENDMKINKNILRFMSERTNDNDEKVYVEIILYVDDENDRTSIIEDTNDIGLTLRFENKIESESFKSKITSPVKEQRLNTMQRLSLISDEQQEPDYIKLIDYCNGVKLNL</sequence>
<accession>A0A8S2DYG8</accession>
<gene>
    <name evidence="4" type="ORF">OVA965_LOCUS16489</name>
    <name evidence="5" type="ORF">TMI583_LOCUS16498</name>
</gene>
<dbReference type="PRINTS" id="PR00401">
    <property type="entry name" value="SH2DOMAIN"/>
</dbReference>
<dbReference type="GO" id="GO:0007167">
    <property type="term" value="P:enzyme-linked receptor protein signaling pathway"/>
    <property type="evidence" value="ECO:0007669"/>
    <property type="project" value="TreeGrafter"/>
</dbReference>
<dbReference type="GO" id="GO:0016477">
    <property type="term" value="P:cell migration"/>
    <property type="evidence" value="ECO:0007669"/>
    <property type="project" value="TreeGrafter"/>
</dbReference>
<evidence type="ECO:0000256" key="2">
    <source>
        <dbReference type="PROSITE-ProRule" id="PRU00191"/>
    </source>
</evidence>
<feature type="domain" description="SH2" evidence="3">
    <location>
        <begin position="253"/>
        <end position="343"/>
    </location>
</feature>
<protein>
    <recommendedName>
        <fullName evidence="3">SH2 domain-containing protein</fullName>
    </recommendedName>
</protein>
<dbReference type="InterPro" id="IPR036860">
    <property type="entry name" value="SH2_dom_sf"/>
</dbReference>
<dbReference type="SUPFAM" id="SSF55550">
    <property type="entry name" value="SH2 domain"/>
    <property type="match status" value="2"/>
</dbReference>
<dbReference type="GO" id="GO:0006629">
    <property type="term" value="P:lipid metabolic process"/>
    <property type="evidence" value="ECO:0007669"/>
    <property type="project" value="InterPro"/>
</dbReference>
<proteinExistence type="predicted"/>
<dbReference type="AlphaFoldDB" id="A0A8S2DYG8"/>
<name>A0A8S2DYG8_9BILA</name>
<dbReference type="Pfam" id="PF00017">
    <property type="entry name" value="SH2"/>
    <property type="match status" value="2"/>
</dbReference>
<evidence type="ECO:0000313" key="4">
    <source>
        <dbReference type="EMBL" id="CAF1041121.1"/>
    </source>
</evidence>
<organism evidence="4 6">
    <name type="scientific">Didymodactylos carnosus</name>
    <dbReference type="NCBI Taxonomy" id="1234261"/>
    <lineage>
        <taxon>Eukaryota</taxon>
        <taxon>Metazoa</taxon>
        <taxon>Spiralia</taxon>
        <taxon>Gnathifera</taxon>
        <taxon>Rotifera</taxon>
        <taxon>Eurotatoria</taxon>
        <taxon>Bdelloidea</taxon>
        <taxon>Philodinida</taxon>
        <taxon>Philodinidae</taxon>
        <taxon>Didymodactylos</taxon>
    </lineage>
</organism>
<dbReference type="InterPro" id="IPR051184">
    <property type="entry name" value="Tyrosine-phos_adapter"/>
</dbReference>
<dbReference type="Gene3D" id="3.30.505.10">
    <property type="entry name" value="SH2 domain"/>
    <property type="match status" value="2"/>
</dbReference>
<dbReference type="PANTHER" id="PTHR19969">
    <property type="entry name" value="SH2-SH3 ADAPTOR PROTEIN-RELATED"/>
    <property type="match status" value="1"/>
</dbReference>
<evidence type="ECO:0000313" key="6">
    <source>
        <dbReference type="Proteomes" id="UP000677228"/>
    </source>
</evidence>
<reference evidence="4" key="1">
    <citation type="submission" date="2021-02" db="EMBL/GenBank/DDBJ databases">
        <authorList>
            <person name="Nowell W R."/>
        </authorList>
    </citation>
    <scope>NUCLEOTIDE SEQUENCE</scope>
</reference>
<evidence type="ECO:0000313" key="5">
    <source>
        <dbReference type="EMBL" id="CAF3809265.1"/>
    </source>
</evidence>
<dbReference type="SUPFAM" id="SSF51695">
    <property type="entry name" value="PLC-like phosphodiesterases"/>
    <property type="match status" value="1"/>
</dbReference>
<dbReference type="InterPro" id="IPR017946">
    <property type="entry name" value="PLC-like_Pdiesterase_TIM-brl"/>
</dbReference>
<dbReference type="EMBL" id="CAJOBA010007681">
    <property type="protein sequence ID" value="CAF3809265.1"/>
    <property type="molecule type" value="Genomic_DNA"/>
</dbReference>
<evidence type="ECO:0000259" key="3">
    <source>
        <dbReference type="PROSITE" id="PS50001"/>
    </source>
</evidence>
<feature type="domain" description="SH2" evidence="3">
    <location>
        <begin position="127"/>
        <end position="239"/>
    </location>
</feature>
<dbReference type="GO" id="GO:0008081">
    <property type="term" value="F:phosphoric diester hydrolase activity"/>
    <property type="evidence" value="ECO:0007669"/>
    <property type="project" value="InterPro"/>
</dbReference>
<dbReference type="CDD" id="cd00173">
    <property type="entry name" value="SH2"/>
    <property type="match status" value="1"/>
</dbReference>
<dbReference type="GO" id="GO:0035591">
    <property type="term" value="F:signaling adaptor activity"/>
    <property type="evidence" value="ECO:0007669"/>
    <property type="project" value="TreeGrafter"/>
</dbReference>
<keyword evidence="1 2" id="KW-0727">SH2 domain</keyword>
<dbReference type="PROSITE" id="PS50007">
    <property type="entry name" value="PIPLC_X_DOMAIN"/>
    <property type="match status" value="1"/>
</dbReference>
<dbReference type="SMART" id="SM00252">
    <property type="entry name" value="SH2"/>
    <property type="match status" value="2"/>
</dbReference>
<dbReference type="InterPro" id="IPR000980">
    <property type="entry name" value="SH2"/>
</dbReference>
<dbReference type="GO" id="GO:0005737">
    <property type="term" value="C:cytoplasm"/>
    <property type="evidence" value="ECO:0007669"/>
    <property type="project" value="TreeGrafter"/>
</dbReference>
<dbReference type="GO" id="GO:0030971">
    <property type="term" value="F:receptor tyrosine kinase binding"/>
    <property type="evidence" value="ECO:0007669"/>
    <property type="project" value="TreeGrafter"/>
</dbReference>
<dbReference type="PROSITE" id="PS50001">
    <property type="entry name" value="SH2"/>
    <property type="match status" value="2"/>
</dbReference>
<dbReference type="EMBL" id="CAJNOK010007670">
    <property type="protein sequence ID" value="CAF1041121.1"/>
    <property type="molecule type" value="Genomic_DNA"/>
</dbReference>
<evidence type="ECO:0000256" key="1">
    <source>
        <dbReference type="ARBA" id="ARBA00022999"/>
    </source>
</evidence>